<feature type="binding site" evidence="11">
    <location>
        <position position="51"/>
    </location>
    <ligand>
        <name>[4Fe-4S] cluster</name>
        <dbReference type="ChEBI" id="CHEBI:49883"/>
    </ligand>
</feature>
<evidence type="ECO:0000256" key="1">
    <source>
        <dbReference type="ARBA" id="ARBA00004496"/>
    </source>
</evidence>
<dbReference type="PANTHER" id="PTHR38839:SF4">
    <property type="entry name" value="TRANSCRIPTIONAL REGULATOR WHIB"/>
    <property type="match status" value="1"/>
</dbReference>
<keyword evidence="4 11" id="KW-0479">Metal-binding</keyword>
<evidence type="ECO:0000256" key="10">
    <source>
        <dbReference type="ARBA" id="ARBA00023163"/>
    </source>
</evidence>
<evidence type="ECO:0000256" key="2">
    <source>
        <dbReference type="ARBA" id="ARBA00006597"/>
    </source>
</evidence>
<keyword evidence="16" id="KW-1185">Reference proteome</keyword>
<gene>
    <name evidence="11" type="primary">whiB</name>
    <name evidence="13" type="ORF">ACHIPZ_26555</name>
    <name evidence="14" type="ORF">ACHIRB_30775</name>
</gene>
<evidence type="ECO:0000256" key="3">
    <source>
        <dbReference type="ARBA" id="ARBA00022485"/>
    </source>
</evidence>
<dbReference type="Pfam" id="PF02467">
    <property type="entry name" value="Whib"/>
    <property type="match status" value="1"/>
</dbReference>
<comment type="function">
    <text evidence="11">Acts as a transcriptional regulator. Probably redox-responsive. The apo- but not holo-form probably binds DNA.</text>
</comment>
<keyword evidence="6 11" id="KW-0411">Iron-sulfur</keyword>
<comment type="similarity">
    <text evidence="2 11">Belongs to the WhiB family.</text>
</comment>
<evidence type="ECO:0000313" key="16">
    <source>
        <dbReference type="Proteomes" id="UP001609219"/>
    </source>
</evidence>
<evidence type="ECO:0000256" key="5">
    <source>
        <dbReference type="ARBA" id="ARBA00023004"/>
    </source>
</evidence>
<keyword evidence="7 11" id="KW-0805">Transcription regulation</keyword>
<name>A0ABW7KH02_9NOCA</name>
<dbReference type="EMBL" id="JBIMSO010000135">
    <property type="protein sequence ID" value="MFH5211734.1"/>
    <property type="molecule type" value="Genomic_DNA"/>
</dbReference>
<accession>A0ABW7KH02</accession>
<comment type="subcellular location">
    <subcellularLocation>
        <location evidence="1 11">Cytoplasm</location>
    </subcellularLocation>
</comment>
<evidence type="ECO:0000256" key="9">
    <source>
        <dbReference type="ARBA" id="ARBA00023157"/>
    </source>
</evidence>
<sequence length="100" mass="10576">MTDSDLDDFSVGLLPVAEAVDWRRSALCAQTDPEIFFPEKGGTCDAAKRVCLGCSVRDECLDYALSAGEDFGVWGGLSARQLKALRRNAGVWCGSGSAAA</sequence>
<proteinExistence type="inferred from homology"/>
<feature type="domain" description="4Fe-4S Wbl-type" evidence="12">
    <location>
        <begin position="27"/>
        <end position="84"/>
    </location>
</feature>
<dbReference type="PANTHER" id="PTHR38839">
    <property type="entry name" value="TRANSCRIPTIONAL REGULATOR WHID-RELATED"/>
    <property type="match status" value="1"/>
</dbReference>
<feature type="binding site" evidence="11">
    <location>
        <position position="28"/>
    </location>
    <ligand>
        <name>[4Fe-4S] cluster</name>
        <dbReference type="ChEBI" id="CHEBI:49883"/>
    </ligand>
</feature>
<keyword evidence="9 11" id="KW-1015">Disulfide bond</keyword>
<dbReference type="Proteomes" id="UP001609219">
    <property type="component" value="Unassembled WGS sequence"/>
</dbReference>
<evidence type="ECO:0000313" key="15">
    <source>
        <dbReference type="Proteomes" id="UP001609175"/>
    </source>
</evidence>
<dbReference type="EMBL" id="JBIMSN010000170">
    <property type="protein sequence ID" value="MFH5232916.1"/>
    <property type="molecule type" value="Genomic_DNA"/>
</dbReference>
<evidence type="ECO:0000256" key="11">
    <source>
        <dbReference type="HAMAP-Rule" id="MF_01479"/>
    </source>
</evidence>
<evidence type="ECO:0000259" key="12">
    <source>
        <dbReference type="PROSITE" id="PS51674"/>
    </source>
</evidence>
<dbReference type="InterPro" id="IPR003482">
    <property type="entry name" value="Whib"/>
</dbReference>
<feature type="binding site" evidence="11">
    <location>
        <position position="60"/>
    </location>
    <ligand>
        <name>[4Fe-4S] cluster</name>
        <dbReference type="ChEBI" id="CHEBI:49883"/>
    </ligand>
</feature>
<evidence type="ECO:0000313" key="13">
    <source>
        <dbReference type="EMBL" id="MFH5211734.1"/>
    </source>
</evidence>
<evidence type="ECO:0000313" key="14">
    <source>
        <dbReference type="EMBL" id="MFH5232916.1"/>
    </source>
</evidence>
<dbReference type="InterPro" id="IPR034768">
    <property type="entry name" value="4FE4S_WBL"/>
</dbReference>
<keyword evidence="8 11" id="KW-0238">DNA-binding</keyword>
<comment type="cofactor">
    <cofactor evidence="11">
        <name>[4Fe-4S] cluster</name>
        <dbReference type="ChEBI" id="CHEBI:49883"/>
    </cofactor>
    <text evidence="11">Binds 1 [4Fe-4S] cluster per subunit. Following nitrosylation of the [4Fe-4S] cluster binds 1 [4Fe-8(NO)] cluster per subunit.</text>
</comment>
<dbReference type="HAMAP" id="MF_01479">
    <property type="entry name" value="WhiB"/>
    <property type="match status" value="1"/>
</dbReference>
<keyword evidence="11" id="KW-0963">Cytoplasm</keyword>
<keyword evidence="5 11" id="KW-0408">Iron</keyword>
<feature type="binding site" evidence="11">
    <location>
        <position position="54"/>
    </location>
    <ligand>
        <name>[4Fe-4S] cluster</name>
        <dbReference type="ChEBI" id="CHEBI:49883"/>
    </ligand>
</feature>
<protein>
    <recommendedName>
        <fullName evidence="11">Transcriptional regulator WhiB</fullName>
    </recommendedName>
</protein>
<evidence type="ECO:0000256" key="6">
    <source>
        <dbReference type="ARBA" id="ARBA00023014"/>
    </source>
</evidence>
<keyword evidence="10 11" id="KW-0804">Transcription</keyword>
<dbReference type="RefSeq" id="WP_395118455.1">
    <property type="nucleotide sequence ID" value="NZ_JBIMSN010000170.1"/>
</dbReference>
<keyword evidence="3 11" id="KW-0004">4Fe-4S</keyword>
<comment type="PTM">
    <text evidence="11">The Fe-S cluster can be nitrosylated by nitric oxide (NO).</text>
</comment>
<dbReference type="PROSITE" id="PS51674">
    <property type="entry name" value="4FE4S_WBL"/>
    <property type="match status" value="1"/>
</dbReference>
<dbReference type="Proteomes" id="UP001609175">
    <property type="component" value="Unassembled WGS sequence"/>
</dbReference>
<comment type="caution">
    <text evidence="14">The sequence shown here is derived from an EMBL/GenBank/DDBJ whole genome shotgun (WGS) entry which is preliminary data.</text>
</comment>
<evidence type="ECO:0000256" key="7">
    <source>
        <dbReference type="ARBA" id="ARBA00023015"/>
    </source>
</evidence>
<comment type="PTM">
    <text evidence="11">Upon Fe-S cluster removal intramolecular disulfide bonds are formed.</text>
</comment>
<reference evidence="15 16" key="1">
    <citation type="submission" date="2024-10" db="EMBL/GenBank/DDBJ databases">
        <authorList>
            <person name="Riesco R."/>
        </authorList>
    </citation>
    <scope>NUCLEOTIDE SEQUENCE [LARGE SCALE GENOMIC DNA]</scope>
    <source>
        <strain evidence="13 15">NCIMB 15449</strain>
        <strain evidence="14 16">NCIMB 15450</strain>
    </source>
</reference>
<evidence type="ECO:0000256" key="4">
    <source>
        <dbReference type="ARBA" id="ARBA00022723"/>
    </source>
</evidence>
<evidence type="ECO:0000256" key="8">
    <source>
        <dbReference type="ARBA" id="ARBA00023125"/>
    </source>
</evidence>
<organism evidence="14 16">
    <name type="scientific">Antrihabitans spumae</name>
    <dbReference type="NCBI Taxonomy" id="3373370"/>
    <lineage>
        <taxon>Bacteria</taxon>
        <taxon>Bacillati</taxon>
        <taxon>Actinomycetota</taxon>
        <taxon>Actinomycetes</taxon>
        <taxon>Mycobacteriales</taxon>
        <taxon>Nocardiaceae</taxon>
        <taxon>Antrihabitans</taxon>
    </lineage>
</organism>